<protein>
    <submittedName>
        <fullName evidence="4">Usp domain-containing protein</fullName>
    </submittedName>
</protein>
<feature type="domain" description="UspA" evidence="1">
    <location>
        <begin position="39"/>
        <end position="185"/>
    </location>
</feature>
<dbReference type="PANTHER" id="PTHR46989">
    <property type="entry name" value="USP DOMAIN-CONTAINING PROTEIN"/>
    <property type="match status" value="1"/>
</dbReference>
<organism evidence="4">
    <name type="scientific">Echinostoma caproni</name>
    <dbReference type="NCBI Taxonomy" id="27848"/>
    <lineage>
        <taxon>Eukaryota</taxon>
        <taxon>Metazoa</taxon>
        <taxon>Spiralia</taxon>
        <taxon>Lophotrochozoa</taxon>
        <taxon>Platyhelminthes</taxon>
        <taxon>Trematoda</taxon>
        <taxon>Digenea</taxon>
        <taxon>Plagiorchiida</taxon>
        <taxon>Echinostomata</taxon>
        <taxon>Echinostomatoidea</taxon>
        <taxon>Echinostomatidae</taxon>
        <taxon>Echinostoma</taxon>
    </lineage>
</organism>
<proteinExistence type="predicted"/>
<dbReference type="CDD" id="cd23659">
    <property type="entry name" value="USP_At3g01520-like"/>
    <property type="match status" value="1"/>
</dbReference>
<dbReference type="AlphaFoldDB" id="A0A183AWY3"/>
<reference evidence="4" key="1">
    <citation type="submission" date="2016-06" db="UniProtKB">
        <authorList>
            <consortium name="WormBaseParasite"/>
        </authorList>
    </citation>
    <scope>IDENTIFICATION</scope>
</reference>
<dbReference type="InterPro" id="IPR006015">
    <property type="entry name" value="Universal_stress_UspA"/>
</dbReference>
<dbReference type="EMBL" id="UZAN01050900">
    <property type="protein sequence ID" value="VDP88542.1"/>
    <property type="molecule type" value="Genomic_DNA"/>
</dbReference>
<sequence>MWIDGKPDHNTAGRQHVVIRQVMASAEEKPERLAERKGRVVLVPTDGSVHSERAYEWYVKNVRMPSDCVKFISVIEPVYTTPAIGMAMESPPLPDMARVMEESIQAGKKLCQQYMHKAKADGITSQAFLHVDNKPGAALVKSITEHKADLVVMGNRGIGAVRRTFLGSVSDYVLHHAHVPVIIVPPSSPETK</sequence>
<dbReference type="Gene3D" id="3.40.50.620">
    <property type="entry name" value="HUPs"/>
    <property type="match status" value="1"/>
</dbReference>
<dbReference type="PRINTS" id="PR01438">
    <property type="entry name" value="UNVRSLSTRESS"/>
</dbReference>
<accession>A0A183AWY3</accession>
<gene>
    <name evidence="2" type="ORF">ECPE_LOCUS11468</name>
</gene>
<dbReference type="Proteomes" id="UP000272942">
    <property type="component" value="Unassembled WGS sequence"/>
</dbReference>
<evidence type="ECO:0000313" key="2">
    <source>
        <dbReference type="EMBL" id="VDP88542.1"/>
    </source>
</evidence>
<dbReference type="WBParaSite" id="ECPE_0001150301-mRNA-1">
    <property type="protein sequence ID" value="ECPE_0001150301-mRNA-1"/>
    <property type="gene ID" value="ECPE_0001150301"/>
</dbReference>
<evidence type="ECO:0000313" key="3">
    <source>
        <dbReference type="Proteomes" id="UP000272942"/>
    </source>
</evidence>
<evidence type="ECO:0000259" key="1">
    <source>
        <dbReference type="Pfam" id="PF00582"/>
    </source>
</evidence>
<reference evidence="2 3" key="2">
    <citation type="submission" date="2018-11" db="EMBL/GenBank/DDBJ databases">
        <authorList>
            <consortium name="Pathogen Informatics"/>
        </authorList>
    </citation>
    <scope>NUCLEOTIDE SEQUENCE [LARGE SCALE GENOMIC DNA]</scope>
    <source>
        <strain evidence="2 3">Egypt</strain>
    </source>
</reference>
<name>A0A183AWY3_9TREM</name>
<dbReference type="InterPro" id="IPR014729">
    <property type="entry name" value="Rossmann-like_a/b/a_fold"/>
</dbReference>
<evidence type="ECO:0000313" key="4">
    <source>
        <dbReference type="WBParaSite" id="ECPE_0001150301-mRNA-1"/>
    </source>
</evidence>
<dbReference type="SUPFAM" id="SSF52402">
    <property type="entry name" value="Adenine nucleotide alpha hydrolases-like"/>
    <property type="match status" value="1"/>
</dbReference>
<keyword evidence="3" id="KW-1185">Reference proteome</keyword>
<dbReference type="OrthoDB" id="843225at2759"/>
<dbReference type="Pfam" id="PF00582">
    <property type="entry name" value="Usp"/>
    <property type="match status" value="1"/>
</dbReference>
<dbReference type="InterPro" id="IPR006016">
    <property type="entry name" value="UspA"/>
</dbReference>
<dbReference type="PANTHER" id="PTHR46989:SF3">
    <property type="entry name" value="USPA DOMAIN-CONTAINING PROTEIN"/>
    <property type="match status" value="1"/>
</dbReference>